<accession>A0A239SM46</accession>
<dbReference type="KEGG" id="pspu:NA29_20145"/>
<sequence>MRRLSIFIIFLTLNLGSIGSVLADPLDGYMQASQQFDEWMEKYSAMPRLSDERAATFLAPLSDSRRFLDGNTFGEAQIPVLMDLCGQANRKAKNYLLFDLDKVVEESMPLDAAQQAIFGKMLRNSLTYQDELALLQPFEIRCMAKLVPLVTRMLEHMKPEEITPVRRQGIEMVRKGMDSFFLATLSSASDPSLNDRYRTNMLMAAAETAPQIVTAMKPEEREKLKLAAETVVNTAPENLKDYIERIADTFAQPNCEGLCRY</sequence>
<dbReference type="RefSeq" id="WP_039399535.1">
    <property type="nucleotide sequence ID" value="NZ_CABPRX010000004.1"/>
</dbReference>
<evidence type="ECO:0000313" key="2">
    <source>
        <dbReference type="Proteomes" id="UP000215126"/>
    </source>
</evidence>
<dbReference type="AlphaFoldDB" id="A0A239SM46"/>
<dbReference type="GeneID" id="88095820"/>
<dbReference type="OrthoDB" id="8776116at2"/>
<evidence type="ECO:0000313" key="1">
    <source>
        <dbReference type="EMBL" id="SNU86302.1"/>
    </source>
</evidence>
<proteinExistence type="predicted"/>
<protein>
    <submittedName>
        <fullName evidence="1">Uncharacterized protein</fullName>
    </submittedName>
</protein>
<organism evidence="1 2">
    <name type="scientific">Pandoraea sputorum</name>
    <dbReference type="NCBI Taxonomy" id="93222"/>
    <lineage>
        <taxon>Bacteria</taxon>
        <taxon>Pseudomonadati</taxon>
        <taxon>Pseudomonadota</taxon>
        <taxon>Betaproteobacteria</taxon>
        <taxon>Burkholderiales</taxon>
        <taxon>Burkholderiaceae</taxon>
        <taxon>Pandoraea</taxon>
    </lineage>
</organism>
<gene>
    <name evidence="1" type="ORF">SAMEA4530655_03202</name>
</gene>
<name>A0A239SM46_9BURK</name>
<keyword evidence="2" id="KW-1185">Reference proteome</keyword>
<reference evidence="1 2" key="1">
    <citation type="submission" date="2017-06" db="EMBL/GenBank/DDBJ databases">
        <authorList>
            <consortium name="Pathogen Informatics"/>
        </authorList>
    </citation>
    <scope>NUCLEOTIDE SEQUENCE [LARGE SCALE GENOMIC DNA]</scope>
    <source>
        <strain evidence="1 2">NCTC13161</strain>
    </source>
</reference>
<dbReference type="Proteomes" id="UP000215126">
    <property type="component" value="Chromosome 1"/>
</dbReference>
<dbReference type="EMBL" id="LT906435">
    <property type="protein sequence ID" value="SNU86302.1"/>
    <property type="molecule type" value="Genomic_DNA"/>
</dbReference>